<proteinExistence type="predicted"/>
<comment type="caution">
    <text evidence="3">The sequence shown here is derived from an EMBL/GenBank/DDBJ whole genome shotgun (WGS) entry which is preliminary data.</text>
</comment>
<evidence type="ECO:0000313" key="4">
    <source>
        <dbReference type="Proteomes" id="UP000266841"/>
    </source>
</evidence>
<evidence type="ECO:0000256" key="2">
    <source>
        <dbReference type="SAM" id="SignalP"/>
    </source>
</evidence>
<keyword evidence="4" id="KW-1185">Reference proteome</keyword>
<evidence type="ECO:0000313" key="3">
    <source>
        <dbReference type="EMBL" id="EJK45889.1"/>
    </source>
</evidence>
<name>K0R3B3_THAOC</name>
<dbReference type="Proteomes" id="UP000266841">
    <property type="component" value="Unassembled WGS sequence"/>
</dbReference>
<keyword evidence="2" id="KW-0732">Signal</keyword>
<dbReference type="InterPro" id="IPR005224">
    <property type="entry name" value="SfsA"/>
</dbReference>
<dbReference type="OrthoDB" id="199134at2759"/>
<dbReference type="PANTHER" id="PTHR30545:SF3">
    <property type="entry name" value="SUGAR FERMENTATION STIMULATION PROTEIN C-TERMINAL DOMAIN-CONTAINING PROTEIN"/>
    <property type="match status" value="1"/>
</dbReference>
<gene>
    <name evidence="3" type="ORF">THAOC_35474</name>
</gene>
<dbReference type="PANTHER" id="PTHR30545">
    <property type="entry name" value="SUGAR FERMENTATION STIMULATION PROTEIN A"/>
    <property type="match status" value="1"/>
</dbReference>
<dbReference type="GO" id="GO:0003677">
    <property type="term" value="F:DNA binding"/>
    <property type="evidence" value="ECO:0007669"/>
    <property type="project" value="InterPro"/>
</dbReference>
<feature type="region of interest" description="Disordered" evidence="1">
    <location>
        <begin position="181"/>
        <end position="205"/>
    </location>
</feature>
<accession>K0R3B3</accession>
<feature type="chain" id="PRO_5003835969" evidence="2">
    <location>
        <begin position="26"/>
        <end position="1111"/>
    </location>
</feature>
<feature type="signal peptide" evidence="2">
    <location>
        <begin position="1"/>
        <end position="25"/>
    </location>
</feature>
<dbReference type="eggNOG" id="ENOG502RYUS">
    <property type="taxonomic scope" value="Eukaryota"/>
</dbReference>
<organism evidence="3 4">
    <name type="scientific">Thalassiosira oceanica</name>
    <name type="common">Marine diatom</name>
    <dbReference type="NCBI Taxonomy" id="159749"/>
    <lineage>
        <taxon>Eukaryota</taxon>
        <taxon>Sar</taxon>
        <taxon>Stramenopiles</taxon>
        <taxon>Ochrophyta</taxon>
        <taxon>Bacillariophyta</taxon>
        <taxon>Coscinodiscophyceae</taxon>
        <taxon>Thalassiosirophycidae</taxon>
        <taxon>Thalassiosirales</taxon>
        <taxon>Thalassiosiraceae</taxon>
        <taxon>Thalassiosira</taxon>
    </lineage>
</organism>
<evidence type="ECO:0000256" key="1">
    <source>
        <dbReference type="SAM" id="MobiDB-lite"/>
    </source>
</evidence>
<dbReference type="AlphaFoldDB" id="K0R3B3"/>
<sequence length="1111" mass="122573">MRRSSLSHILLQFLLLYTKMSPSVRRSIRIARANPPAVSDGVPSTRDREMTPLLRLGRLVKGRLVKRPSATVRSPYVADVALDGCRTEDVPLTLAHAPALDVGGQCIEGSEVLLLPRSGGGKTSHSIELVRGASLDNSPGTTGVLVGAHPRLGESIGNELLMRGYLKDVLRDVLPVELGPVTDLSDGRSSPKKKKARHDSLPSSQDGVKINLRREVVMGDSRVDFLMTLTEKYVSHRIVFEVKNVVCCDLKPGTAPAKAKPGHCIIEATDSGDGYARSALFPWGRVRGQEFEGRKVVSRGSGFHLVPIAEVELLRPIDSIAASDGCDRMYLLSVTPSDPSLWLAIRNKDPPLPRGSSAQRVVRACLLLGERSKNPPCALLQARLRCVGACRRNPPHSKQIRAYLADVDSIKVCMMSRKSSRLASARAAGAGGSAPCSAPTPGPIQVDKTSLLSATCELYPPQVDGVGRKAVWKTGSQHMCCRDRHGQAYNIEIVEDKGNAGRRLQCLGDAVAECPMFAGDLWTFQRVNGGEVTVKLCWCCACHYLQGNPNLNNRRDRISSDDILRGLKTTWQIHELSSGAKVEVVGSTRMIDEKVESQDFNIIYAEFKDEDGKPADADAIVDEVDTLREEQVLSSNFGTDGGKSSGFGSWEELRQKIFNECPILARWLAEYEELLGKQNQFIRQGYFTSYEKMISYLGWHADLNYFLSWYRHILTLCGDGKVMFVINRHTSEWFGFRVPHGTEVVMSRRMGGPDDRGMMHIVPAGGKSKFIAIEYGNLKAIEAEANGDTVFEHAMEDDEVIDEDQFLKVSGYKDEETLQEDAERIPSSNFAPAQGHATRFNHAESGNESTAELYAKSVQEASNKITNFGPFSLDTTSKCSKISFPGKGKSAYELTIKCPYGCLFKVLSFNLQNCLEKHTRVCPGVDQELHDLKAALEQDDWTNRGVSAVMKTVSDQEKYAAFNGDVHKICSVFSNASEMPEFLSQLKNDERFGGRGGVIYALVKRVLGLSDPSRGKSLPHWSWYMPKYHKIWTNFGFDDPFQKKNSLLRCAICDGSTAQKRELFVCGVCAQFQSEAIPETTLSDDIANKTGSANHLSIHCHLRDCDCLSTS</sequence>
<protein>
    <submittedName>
        <fullName evidence="3">Uncharacterized protein</fullName>
    </submittedName>
</protein>
<reference evidence="3 4" key="1">
    <citation type="journal article" date="2012" name="Genome Biol.">
        <title>Genome and low-iron response of an oceanic diatom adapted to chronic iron limitation.</title>
        <authorList>
            <person name="Lommer M."/>
            <person name="Specht M."/>
            <person name="Roy A.S."/>
            <person name="Kraemer L."/>
            <person name="Andreson R."/>
            <person name="Gutowska M.A."/>
            <person name="Wolf J."/>
            <person name="Bergner S.V."/>
            <person name="Schilhabel M.B."/>
            <person name="Klostermeier U.C."/>
            <person name="Beiko R.G."/>
            <person name="Rosenstiel P."/>
            <person name="Hippler M."/>
            <person name="Laroche J."/>
        </authorList>
    </citation>
    <scope>NUCLEOTIDE SEQUENCE [LARGE SCALE GENOMIC DNA]</scope>
    <source>
        <strain evidence="3 4">CCMP1005</strain>
    </source>
</reference>
<dbReference type="EMBL" id="AGNL01048170">
    <property type="protein sequence ID" value="EJK45889.1"/>
    <property type="molecule type" value="Genomic_DNA"/>
</dbReference>